<dbReference type="InterPro" id="IPR037066">
    <property type="entry name" value="Plug_dom_sf"/>
</dbReference>
<dbReference type="RefSeq" id="WP_327138713.1">
    <property type="nucleotide sequence ID" value="NZ_CP139960.1"/>
</dbReference>
<feature type="domain" description="TonB-dependent receptor plug" evidence="8">
    <location>
        <begin position="102"/>
        <end position="211"/>
    </location>
</feature>
<comment type="subcellular location">
    <subcellularLocation>
        <location evidence="1 7">Cell outer membrane</location>
        <topology evidence="1 7">Multi-pass membrane protein</topology>
    </subcellularLocation>
</comment>
<dbReference type="NCBIfam" id="TIGR04057">
    <property type="entry name" value="SusC_RagA_signa"/>
    <property type="match status" value="1"/>
</dbReference>
<dbReference type="Pfam" id="PF07715">
    <property type="entry name" value="Plug"/>
    <property type="match status" value="1"/>
</dbReference>
<keyword evidence="4 7" id="KW-0812">Transmembrane</keyword>
<comment type="similarity">
    <text evidence="7">Belongs to the TonB-dependent receptor family.</text>
</comment>
<evidence type="ECO:0000256" key="5">
    <source>
        <dbReference type="ARBA" id="ARBA00023136"/>
    </source>
</evidence>
<keyword evidence="2 7" id="KW-0813">Transport</keyword>
<dbReference type="InterPro" id="IPR023997">
    <property type="entry name" value="TonB-dep_OMP_SusC/RagA_CS"/>
</dbReference>
<dbReference type="Proteomes" id="UP001325680">
    <property type="component" value="Chromosome"/>
</dbReference>
<keyword evidence="5 7" id="KW-0472">Membrane</keyword>
<evidence type="ECO:0000256" key="3">
    <source>
        <dbReference type="ARBA" id="ARBA00022452"/>
    </source>
</evidence>
<organism evidence="9 10">
    <name type="scientific">Niabella yanshanensis</name>
    <dbReference type="NCBI Taxonomy" id="577386"/>
    <lineage>
        <taxon>Bacteria</taxon>
        <taxon>Pseudomonadati</taxon>
        <taxon>Bacteroidota</taxon>
        <taxon>Chitinophagia</taxon>
        <taxon>Chitinophagales</taxon>
        <taxon>Chitinophagaceae</taxon>
        <taxon>Niabella</taxon>
    </lineage>
</organism>
<dbReference type="EMBL" id="CP139960">
    <property type="protein sequence ID" value="WQD38701.1"/>
    <property type="molecule type" value="Genomic_DNA"/>
</dbReference>
<keyword evidence="6 7" id="KW-0998">Cell outer membrane</keyword>
<evidence type="ECO:0000256" key="6">
    <source>
        <dbReference type="ARBA" id="ARBA00023237"/>
    </source>
</evidence>
<gene>
    <name evidence="9" type="ORF">U0035_00905</name>
</gene>
<evidence type="ECO:0000256" key="4">
    <source>
        <dbReference type="ARBA" id="ARBA00022692"/>
    </source>
</evidence>
<evidence type="ECO:0000313" key="9">
    <source>
        <dbReference type="EMBL" id="WQD38701.1"/>
    </source>
</evidence>
<protein>
    <submittedName>
        <fullName evidence="9">TonB-dependent receptor</fullName>
    </submittedName>
</protein>
<sequence>MIMVTVPAIAQKNISGKVSDTEGKPVPGVNVTIKGTVRGTVTDHDGHYMIDNINTSQVLLFSHTGFEVAEKAIKNESVINVALKAAGGDLDEVVIIGYDAVKKKDLTGAVGSVNPKELTDAPTANFDQALAGRIAGVDVTSNDGTPGDDLNIVIRGGNSITGSNAPLFVVDGIPLPDFNVSSINTRDIKSFDILKDASATAIYGSRGANGVILITTISGRTDGKTDINFTTSGWLQTIPNRLDVMTPYEYVKYQQAVAYANDSYVPGVNVNQFIASWIDPELYKNVAGTNWQDEIFQTALANNHTISLRTGNKNTTLLYSGNYLNQQGTVITSSFRKINNRIKFTHKIAPNLEVNGQADYSHLNYDGLQVAGLTRASVIRDAVSFRPVQPLKPIDDEESLLAANDPYLVNPVISLRQTEQTRTDDILSGALGLNYKFLRKFDLSLMGNYRTNIRENTMFYKQGTYDAERTDRGINGSISTNRNNILSTSNTLRFKDQKDEHAYTALVGLEAQVNTSKSSTLRNTNLPTDEFGIHNLGIATTPTIAGSFASKNTLLSYFGRLNYAYGNRYLATINFRTDGSSKFRNENRWGYFPSFSLAWKLSEEKFLQQADMITDLKLRGGWGLTGNNGIGDFSAFNLYAISTSSGYILGENQGYSPGAYQSNMAVPDLRWETTAQTNIGLDLEILKRFNVTADVYQKNTKDLLLNADMALSTGFGAVQQNIGEVSNRGLELTFDGQLVRKKDFTWISRINVSFNRTKTIHLNTGQSRILTDPQWDLQFTQTEYQYITQVGQPVGMIYGLQFDGIYQVDDFTQSGTSYQLREGIPSYQTNMRPGMVRFKDLNGDGIINSDDRTVIGNPNPKHIGGFFNTFRYKAFDLQFLFQWASDFDILNGNKAEFGSIYNAGRNGLKSLTDIWTPTNTDTDIEGMRYDDINLIRPYGYRIDSRHVDDGSYIKLKTLVLGYSLPAHLLRKLHLKNCRITLSAQNLHTWTRYTGYDPDVSVGRFGALTPRLDYSAYPQSRTISGGIDITF</sequence>
<dbReference type="InterPro" id="IPR012910">
    <property type="entry name" value="Plug_dom"/>
</dbReference>
<evidence type="ECO:0000259" key="8">
    <source>
        <dbReference type="Pfam" id="PF07715"/>
    </source>
</evidence>
<dbReference type="Gene3D" id="2.170.130.10">
    <property type="entry name" value="TonB-dependent receptor, plug domain"/>
    <property type="match status" value="1"/>
</dbReference>
<name>A0ABZ0W6E7_9BACT</name>
<evidence type="ECO:0000256" key="7">
    <source>
        <dbReference type="PROSITE-ProRule" id="PRU01360"/>
    </source>
</evidence>
<accession>A0ABZ0W6E7</accession>
<keyword evidence="3 7" id="KW-1134">Transmembrane beta strand</keyword>
<dbReference type="InterPro" id="IPR036942">
    <property type="entry name" value="Beta-barrel_TonB_sf"/>
</dbReference>
<proteinExistence type="inferred from homology"/>
<dbReference type="SUPFAM" id="SSF49464">
    <property type="entry name" value="Carboxypeptidase regulatory domain-like"/>
    <property type="match status" value="1"/>
</dbReference>
<dbReference type="InterPro" id="IPR008969">
    <property type="entry name" value="CarboxyPept-like_regulatory"/>
</dbReference>
<keyword evidence="10" id="KW-1185">Reference proteome</keyword>
<dbReference type="Gene3D" id="2.60.40.1120">
    <property type="entry name" value="Carboxypeptidase-like, regulatory domain"/>
    <property type="match status" value="1"/>
</dbReference>
<evidence type="ECO:0000256" key="2">
    <source>
        <dbReference type="ARBA" id="ARBA00022448"/>
    </source>
</evidence>
<keyword evidence="9" id="KW-0675">Receptor</keyword>
<dbReference type="Gene3D" id="2.40.170.20">
    <property type="entry name" value="TonB-dependent receptor, beta-barrel domain"/>
    <property type="match status" value="1"/>
</dbReference>
<reference evidence="9 10" key="1">
    <citation type="submission" date="2023-12" db="EMBL/GenBank/DDBJ databases">
        <title>Genome sequencing and assembly of bacterial species from a model synthetic community.</title>
        <authorList>
            <person name="Hogle S.L."/>
        </authorList>
    </citation>
    <scope>NUCLEOTIDE SEQUENCE [LARGE SCALE GENOMIC DNA]</scope>
    <source>
        <strain evidence="9 10">HAMBI_3031</strain>
    </source>
</reference>
<dbReference type="Pfam" id="PF13715">
    <property type="entry name" value="CarbopepD_reg_2"/>
    <property type="match status" value="1"/>
</dbReference>
<dbReference type="SUPFAM" id="SSF56935">
    <property type="entry name" value="Porins"/>
    <property type="match status" value="1"/>
</dbReference>
<dbReference type="NCBIfam" id="TIGR04056">
    <property type="entry name" value="OMP_RagA_SusC"/>
    <property type="match status" value="1"/>
</dbReference>
<dbReference type="InterPro" id="IPR039426">
    <property type="entry name" value="TonB-dep_rcpt-like"/>
</dbReference>
<evidence type="ECO:0000313" key="10">
    <source>
        <dbReference type="Proteomes" id="UP001325680"/>
    </source>
</evidence>
<dbReference type="InterPro" id="IPR023996">
    <property type="entry name" value="TonB-dep_OMP_SusC/RagA"/>
</dbReference>
<dbReference type="PROSITE" id="PS52016">
    <property type="entry name" value="TONB_DEPENDENT_REC_3"/>
    <property type="match status" value="1"/>
</dbReference>
<evidence type="ECO:0000256" key="1">
    <source>
        <dbReference type="ARBA" id="ARBA00004571"/>
    </source>
</evidence>